<dbReference type="SUPFAM" id="SSF89796">
    <property type="entry name" value="CoA-transferase family III (CaiB/BaiF)"/>
    <property type="match status" value="1"/>
</dbReference>
<dbReference type="Gene3D" id="3.40.50.10540">
    <property type="entry name" value="Crotonobetainyl-coa:carnitine coa-transferase, domain 1"/>
    <property type="match status" value="1"/>
</dbReference>
<evidence type="ECO:0000313" key="2">
    <source>
        <dbReference type="Proteomes" id="UP000276349"/>
    </source>
</evidence>
<comment type="caution">
    <text evidence="1">The sequence shown here is derived from an EMBL/GenBank/DDBJ whole genome shotgun (WGS) entry which is preliminary data.</text>
</comment>
<dbReference type="InterPro" id="IPR050509">
    <property type="entry name" value="CoA-transferase_III"/>
</dbReference>
<evidence type="ECO:0000313" key="1">
    <source>
        <dbReference type="EMBL" id="RTQ96208.1"/>
    </source>
</evidence>
<dbReference type="GO" id="GO:0016740">
    <property type="term" value="F:transferase activity"/>
    <property type="evidence" value="ECO:0007669"/>
    <property type="project" value="UniProtKB-KW"/>
</dbReference>
<dbReference type="AlphaFoldDB" id="A0A3S0HQ14"/>
<name>A0A3S0HQ14_9BACI</name>
<keyword evidence="2" id="KW-1185">Reference proteome</keyword>
<proteinExistence type="predicted"/>
<sequence>MAILKGLKILDFTSVLPGSLATMMFADYGADVIHIESSRRVDLMRIMPPYDEHKESYIHQYLNRSKKSLSLNLKEPEAVEIVKNLILEYDIIVEGFRPGVMQRLGLDYESLNCVNPRLIYCSITGYGQTGPYRERPGHDNNYLSIAGVLDHSRLKGKKPVAMGIQIADIAGGTLHAAVGVLAAALHREQTGEGKYIDVSMTDAVFSMNALYGPAFLGSGHVAQPEEEILNGGTFYDYYQTKDGRYFSVGSLEPQFRKLLCEALEIPELIQSTFNDSTYTQKRFKDAVKDAFLSKTFVEWLNIFNNGFHGCVEPVLTFDEACEHPQIQARNMLVDVPDHNGNLQKQIGAAIKFNQVEPTYKFVGAKLGQHTEELLLERGYSKEEIVSLKDRGVLQ</sequence>
<dbReference type="InterPro" id="IPR044855">
    <property type="entry name" value="CoA-Trfase_III_dom3_sf"/>
</dbReference>
<accession>A0A3S0HQ14</accession>
<dbReference type="PANTHER" id="PTHR48228">
    <property type="entry name" value="SUCCINYL-COA--D-CITRAMALATE COA-TRANSFERASE"/>
    <property type="match status" value="1"/>
</dbReference>
<organism evidence="1 2">
    <name type="scientific">Lysinibacillus telephonicus</name>
    <dbReference type="NCBI Taxonomy" id="1714840"/>
    <lineage>
        <taxon>Bacteria</taxon>
        <taxon>Bacillati</taxon>
        <taxon>Bacillota</taxon>
        <taxon>Bacilli</taxon>
        <taxon>Bacillales</taxon>
        <taxon>Bacillaceae</taxon>
        <taxon>Lysinibacillus</taxon>
    </lineage>
</organism>
<dbReference type="Proteomes" id="UP000276349">
    <property type="component" value="Unassembled WGS sequence"/>
</dbReference>
<dbReference type="InterPro" id="IPR003673">
    <property type="entry name" value="CoA-Trfase_fam_III"/>
</dbReference>
<dbReference type="EMBL" id="RXNR01000002">
    <property type="protein sequence ID" value="RTQ96208.1"/>
    <property type="molecule type" value="Genomic_DNA"/>
</dbReference>
<protein>
    <submittedName>
        <fullName evidence="1">CoA transferase</fullName>
    </submittedName>
</protein>
<dbReference type="Gene3D" id="3.30.1540.10">
    <property type="entry name" value="formyl-coa transferase, domain 3"/>
    <property type="match status" value="1"/>
</dbReference>
<keyword evidence="1" id="KW-0808">Transferase</keyword>
<reference evidence="1 2" key="1">
    <citation type="submission" date="2018-12" db="EMBL/GenBank/DDBJ databases">
        <authorList>
            <person name="Yu L."/>
        </authorList>
    </citation>
    <scope>NUCLEOTIDE SEQUENCE [LARGE SCALE GENOMIC DNA]</scope>
    <source>
        <strain evidence="1 2">S5H2222</strain>
    </source>
</reference>
<dbReference type="RefSeq" id="WP_126292391.1">
    <property type="nucleotide sequence ID" value="NZ_CP155468.1"/>
</dbReference>
<dbReference type="PANTHER" id="PTHR48228:SF5">
    <property type="entry name" value="ALPHA-METHYLACYL-COA RACEMASE"/>
    <property type="match status" value="1"/>
</dbReference>
<gene>
    <name evidence="1" type="ORF">EKG35_00725</name>
</gene>
<dbReference type="OrthoDB" id="9797653at2"/>
<dbReference type="InterPro" id="IPR023606">
    <property type="entry name" value="CoA-Trfase_III_dom_1_sf"/>
</dbReference>
<dbReference type="Pfam" id="PF02515">
    <property type="entry name" value="CoA_transf_3"/>
    <property type="match status" value="1"/>
</dbReference>